<keyword evidence="2" id="KW-0479">Metal-binding</keyword>
<evidence type="ECO:0000313" key="10">
    <source>
        <dbReference type="EMBL" id="WAR17213.1"/>
    </source>
</evidence>
<dbReference type="SMART" id="SM00355">
    <property type="entry name" value="ZnF_C2H2"/>
    <property type="match status" value="3"/>
</dbReference>
<dbReference type="EMBL" id="CP111021">
    <property type="protein sequence ID" value="WAR17213.1"/>
    <property type="molecule type" value="Genomic_DNA"/>
</dbReference>
<evidence type="ECO:0000256" key="4">
    <source>
        <dbReference type="ARBA" id="ARBA00022771"/>
    </source>
</evidence>
<dbReference type="Proteomes" id="UP001164746">
    <property type="component" value="Chromosome 10"/>
</dbReference>
<dbReference type="InterPro" id="IPR036236">
    <property type="entry name" value="Znf_C2H2_sf"/>
</dbReference>
<feature type="domain" description="C2H2-type" evidence="9">
    <location>
        <begin position="23"/>
        <end position="50"/>
    </location>
</feature>
<dbReference type="SUPFAM" id="SSF57667">
    <property type="entry name" value="beta-beta-alpha zinc fingers"/>
    <property type="match status" value="2"/>
</dbReference>
<evidence type="ECO:0000259" key="9">
    <source>
        <dbReference type="PROSITE" id="PS50157"/>
    </source>
</evidence>
<dbReference type="Pfam" id="PF00096">
    <property type="entry name" value="zf-C2H2"/>
    <property type="match status" value="3"/>
</dbReference>
<dbReference type="InterPro" id="IPR013087">
    <property type="entry name" value="Znf_C2H2_type"/>
</dbReference>
<keyword evidence="4 7" id="KW-0863">Zinc-finger</keyword>
<evidence type="ECO:0000256" key="5">
    <source>
        <dbReference type="ARBA" id="ARBA00022833"/>
    </source>
</evidence>
<dbReference type="PANTHER" id="PTHR24388:SF54">
    <property type="entry name" value="PROTEIN ESCARGOT"/>
    <property type="match status" value="1"/>
</dbReference>
<evidence type="ECO:0000256" key="1">
    <source>
        <dbReference type="ARBA" id="ARBA00004123"/>
    </source>
</evidence>
<feature type="region of interest" description="Disordered" evidence="8">
    <location>
        <begin position="139"/>
        <end position="161"/>
    </location>
</feature>
<accession>A0ABY7F954</accession>
<feature type="domain" description="C2H2-type" evidence="9">
    <location>
        <begin position="80"/>
        <end position="103"/>
    </location>
</feature>
<proteinExistence type="predicted"/>
<name>A0ABY7F954_MYAAR</name>
<dbReference type="Gene3D" id="3.30.160.60">
    <property type="entry name" value="Classic Zinc Finger"/>
    <property type="match status" value="3"/>
</dbReference>
<evidence type="ECO:0000256" key="8">
    <source>
        <dbReference type="SAM" id="MobiDB-lite"/>
    </source>
</evidence>
<feature type="domain" description="C2H2-type" evidence="9">
    <location>
        <begin position="51"/>
        <end position="78"/>
    </location>
</feature>
<evidence type="ECO:0000256" key="6">
    <source>
        <dbReference type="ARBA" id="ARBA00023242"/>
    </source>
</evidence>
<dbReference type="PROSITE" id="PS50157">
    <property type="entry name" value="ZINC_FINGER_C2H2_2"/>
    <property type="match status" value="3"/>
</dbReference>
<keyword evidence="11" id="KW-1185">Reference proteome</keyword>
<evidence type="ECO:0000256" key="7">
    <source>
        <dbReference type="PROSITE-ProRule" id="PRU00042"/>
    </source>
</evidence>
<keyword evidence="5" id="KW-0862">Zinc</keyword>
<feature type="compositionally biased region" description="Low complexity" evidence="8">
    <location>
        <begin position="150"/>
        <end position="160"/>
    </location>
</feature>
<keyword evidence="6" id="KW-0539">Nucleus</keyword>
<dbReference type="PANTHER" id="PTHR24388">
    <property type="entry name" value="ZINC FINGER PROTEIN"/>
    <property type="match status" value="1"/>
</dbReference>
<evidence type="ECO:0000256" key="3">
    <source>
        <dbReference type="ARBA" id="ARBA00022737"/>
    </source>
</evidence>
<protein>
    <submittedName>
        <fullName evidence="10">SCRT1-like protein</fullName>
    </submittedName>
</protein>
<evidence type="ECO:0000256" key="2">
    <source>
        <dbReference type="ARBA" id="ARBA00022723"/>
    </source>
</evidence>
<evidence type="ECO:0000313" key="11">
    <source>
        <dbReference type="Proteomes" id="UP001164746"/>
    </source>
</evidence>
<dbReference type="PROSITE" id="PS00028">
    <property type="entry name" value="ZINC_FINGER_C2H2_1"/>
    <property type="match status" value="3"/>
</dbReference>
<dbReference type="InterPro" id="IPR050527">
    <property type="entry name" value="Snail/Krueppel_Znf"/>
</dbReference>
<keyword evidence="3" id="KW-0677">Repeat</keyword>
<comment type="subcellular location">
    <subcellularLocation>
        <location evidence="1">Nucleus</location>
    </subcellularLocation>
</comment>
<sequence length="559" mass="61881">MRMEPDSGIKVSMVRTIKGPTYLRCQECDKGFTRSWLLKNHQRVHTGERPYKCPFCEKAFADKSNLRQHAKIHTTKEKLFHCSICQKAFAQRRYLMKHATEIHRDIALSLYGEDGKTRDIKVVKKTKYVVQPPILKHEMATSSTDDEATESSSKAESSTKVLLGQKSGKSALKAELMDKKYSEQDLKDFIKSNNKTMEKNGYIFIKQNFDTIDKDMEPTLTELSEIPVSALSESVKPSGDSTDIGKGNQLLKVNGKMVYLQMDTKPMTREEVLKTSQSIESSVTSGTENVVQGAFQRPEVVEIQHAQAIDEKGAVGDIGGTSISSTTPIVSDAPWQGVLNINSEQELLEYINSQSSSSFETDQGYTILIQNVDPSNGTVLSSSLDSQNLLSHSGHLSSVFNDQAGMISDILPVVTNVDESHVHSNPSEDSITMTPMLHEDDEIGELPGTAMDDSKVGVAEMEVIEVNSDAPLVGSENIIHIEIAQNEQSCEILQASSESDLETHGQLMLDQPKVEHLGDTDENLVQSGEHFVPVEDQENVGEEQEIQIENTARMSMPIN</sequence>
<organism evidence="10 11">
    <name type="scientific">Mya arenaria</name>
    <name type="common">Soft-shell clam</name>
    <dbReference type="NCBI Taxonomy" id="6604"/>
    <lineage>
        <taxon>Eukaryota</taxon>
        <taxon>Metazoa</taxon>
        <taxon>Spiralia</taxon>
        <taxon>Lophotrochozoa</taxon>
        <taxon>Mollusca</taxon>
        <taxon>Bivalvia</taxon>
        <taxon>Autobranchia</taxon>
        <taxon>Heteroconchia</taxon>
        <taxon>Euheterodonta</taxon>
        <taxon>Imparidentia</taxon>
        <taxon>Neoheterodontei</taxon>
        <taxon>Myida</taxon>
        <taxon>Myoidea</taxon>
        <taxon>Myidae</taxon>
        <taxon>Mya</taxon>
    </lineage>
</organism>
<gene>
    <name evidence="10" type="ORF">MAR_031807</name>
</gene>
<reference evidence="10" key="1">
    <citation type="submission" date="2022-11" db="EMBL/GenBank/DDBJ databases">
        <title>Centuries of genome instability and evolution in soft-shell clam transmissible cancer (bioRxiv).</title>
        <authorList>
            <person name="Hart S.F.M."/>
            <person name="Yonemitsu M.A."/>
            <person name="Giersch R.M."/>
            <person name="Beal B.F."/>
            <person name="Arriagada G."/>
            <person name="Davis B.W."/>
            <person name="Ostrander E.A."/>
            <person name="Goff S.P."/>
            <person name="Metzger M.J."/>
        </authorList>
    </citation>
    <scope>NUCLEOTIDE SEQUENCE</scope>
    <source>
        <strain evidence="10">MELC-2E11</strain>
        <tissue evidence="10">Siphon/mantle</tissue>
    </source>
</reference>